<evidence type="ECO:0000313" key="7">
    <source>
        <dbReference type="Ensembl" id="ENSFCTP00005009934.1"/>
    </source>
</evidence>
<feature type="compositionally biased region" description="Basic and acidic residues" evidence="6">
    <location>
        <begin position="593"/>
        <end position="606"/>
    </location>
</feature>
<evidence type="ECO:0008006" key="9">
    <source>
        <dbReference type="Google" id="ProtNLM"/>
    </source>
</evidence>
<keyword evidence="2" id="KW-0812">Transmembrane</keyword>
<reference evidence="7" key="3">
    <citation type="submission" date="2025-09" db="UniProtKB">
        <authorList>
            <consortium name="Ensembl"/>
        </authorList>
    </citation>
    <scope>IDENTIFICATION</scope>
    <source>
        <strain evidence="7">breed Abyssinian</strain>
    </source>
</reference>
<evidence type="ECO:0000313" key="8">
    <source>
        <dbReference type="Proteomes" id="UP000823872"/>
    </source>
</evidence>
<feature type="compositionally biased region" description="Pro residues" evidence="6">
    <location>
        <begin position="22"/>
        <end position="39"/>
    </location>
</feature>
<dbReference type="Proteomes" id="UP000823872">
    <property type="component" value="Chromosome F1"/>
</dbReference>
<feature type="region of interest" description="Disordered" evidence="6">
    <location>
        <begin position="559"/>
        <end position="622"/>
    </location>
</feature>
<evidence type="ECO:0000256" key="3">
    <source>
        <dbReference type="ARBA" id="ARBA00022989"/>
    </source>
</evidence>
<keyword evidence="3" id="KW-1133">Transmembrane helix</keyword>
<feature type="region of interest" description="Disordered" evidence="6">
    <location>
        <begin position="501"/>
        <end position="535"/>
    </location>
</feature>
<evidence type="ECO:0000256" key="2">
    <source>
        <dbReference type="ARBA" id="ARBA00022692"/>
    </source>
</evidence>
<keyword evidence="5" id="KW-0325">Glycoprotein</keyword>
<keyword evidence="4" id="KW-0472">Membrane</keyword>
<dbReference type="Ensembl" id="ENSFCTT00005014797.1">
    <property type="protein sequence ID" value="ENSFCTP00005009934.1"/>
    <property type="gene ID" value="ENSFCTG00005005326.1"/>
</dbReference>
<reference evidence="7" key="2">
    <citation type="submission" date="2025-08" db="UniProtKB">
        <authorList>
            <consortium name="Ensembl"/>
        </authorList>
    </citation>
    <scope>IDENTIFICATION</scope>
    <source>
        <strain evidence="7">breed Abyssinian</strain>
    </source>
</reference>
<evidence type="ECO:0000256" key="4">
    <source>
        <dbReference type="ARBA" id="ARBA00023136"/>
    </source>
</evidence>
<dbReference type="GeneTree" id="ENSGT00940000157407"/>
<feature type="region of interest" description="Disordered" evidence="6">
    <location>
        <begin position="22"/>
        <end position="191"/>
    </location>
</feature>
<keyword evidence="8" id="KW-1185">Reference proteome</keyword>
<evidence type="ECO:0000256" key="5">
    <source>
        <dbReference type="ARBA" id="ARBA00023180"/>
    </source>
</evidence>
<sequence length="622" mass="66515">MRGKSPAGPPLKALITVLASPMQPPIPAAPRCSPPPPRLPRAAGLSPTPRSSAGPPASSDLQRALVAPDRLSEKGGGGLAPLVPQRRSLSPPARVTFHPAKQCSASGPRAAPPPPPAHQPAAARNPRPCPRPGGGTSGPALVRLPAPGGSRLRVRVGAGASRTPVSSVDASWPRRRRRATGRPGPRSWSMAVSSGNRDVVLLSSGGPGALTTCNGDLAAHQLSAEAPGTKACVNGCPRVNGSAKSSRLAADVPQRAPAMCRCPAHPPCPLPATPEPQPDPGLGPCCPRPHSDFPAPPCPHRTPAYQPACRLQPACFCPHRPWPGHFPHQPGPQHTASVRPCRPFKLPKSYASLIADWPVVVLGMCTAFIVVCALVGVLVPELPDFSDPLLGFEPRGTTIGQRLVTWNNMVKNTGYKATLANYPFKYADEQAKSHRDDRWSDDHYEREKREVDWDFHRDSFFCDVPSDRYSRVVFTAAGGETLWSLPAIKSMCSIDNARTTPHRPAVYPPDRPLDPGFAATGDRGDDRGSAGGQGPWTHRIYAKLSGLVWHDQDTMQTGFPTTYSKAGLKRTSERGAPGQRSREPSGRHHAARREREPGDTRGEENMIPHWCRAAGGAARTRL</sequence>
<gene>
    <name evidence="7" type="primary">DISP1</name>
</gene>
<accession>A0ABI7WI14</accession>
<protein>
    <recommendedName>
        <fullName evidence="9">Dispatched RND transporter family member 1</fullName>
    </recommendedName>
</protein>
<reference evidence="7 8" key="1">
    <citation type="submission" date="2021-02" db="EMBL/GenBank/DDBJ databases">
        <title>Safari Cat Assemblies.</title>
        <authorList>
            <person name="Bredemeyer K.R."/>
            <person name="Murphy W.J."/>
        </authorList>
    </citation>
    <scope>NUCLEOTIDE SEQUENCE [LARGE SCALE GENOMIC DNA]</scope>
</reference>
<organism evidence="7 8">
    <name type="scientific">Felis catus</name>
    <name type="common">Cat</name>
    <name type="synonym">Felis silvestris catus</name>
    <dbReference type="NCBI Taxonomy" id="9685"/>
    <lineage>
        <taxon>Eukaryota</taxon>
        <taxon>Metazoa</taxon>
        <taxon>Chordata</taxon>
        <taxon>Craniata</taxon>
        <taxon>Vertebrata</taxon>
        <taxon>Euteleostomi</taxon>
        <taxon>Mammalia</taxon>
        <taxon>Eutheria</taxon>
        <taxon>Laurasiatheria</taxon>
        <taxon>Carnivora</taxon>
        <taxon>Feliformia</taxon>
        <taxon>Felidae</taxon>
        <taxon>Felinae</taxon>
        <taxon>Felis</taxon>
    </lineage>
</organism>
<name>A0ABI7WI14_FELCA</name>
<dbReference type="PANTHER" id="PTHR45951:SF4">
    <property type="entry name" value="PROTEIN DISPATCHED HOMOLOG 1"/>
    <property type="match status" value="1"/>
</dbReference>
<dbReference type="InterPro" id="IPR052081">
    <property type="entry name" value="Dispatched_Hh_regulator"/>
</dbReference>
<comment type="subcellular location">
    <subcellularLocation>
        <location evidence="1">Membrane</location>
        <topology evidence="1">Multi-pass membrane protein</topology>
    </subcellularLocation>
</comment>
<dbReference type="PANTHER" id="PTHR45951">
    <property type="entry name" value="PROTEIN DISPATCHED-RELATED"/>
    <property type="match status" value="1"/>
</dbReference>
<proteinExistence type="predicted"/>
<evidence type="ECO:0000256" key="6">
    <source>
        <dbReference type="SAM" id="MobiDB-lite"/>
    </source>
</evidence>
<evidence type="ECO:0000256" key="1">
    <source>
        <dbReference type="ARBA" id="ARBA00004141"/>
    </source>
</evidence>